<evidence type="ECO:0000256" key="1">
    <source>
        <dbReference type="SAM" id="SignalP"/>
    </source>
</evidence>
<proteinExistence type="predicted"/>
<organism evidence="2 3">
    <name type="scientific">Lentzea flava</name>
    <dbReference type="NCBI Taxonomy" id="103732"/>
    <lineage>
        <taxon>Bacteria</taxon>
        <taxon>Bacillati</taxon>
        <taxon>Actinomycetota</taxon>
        <taxon>Actinomycetes</taxon>
        <taxon>Pseudonocardiales</taxon>
        <taxon>Pseudonocardiaceae</taxon>
        <taxon>Lentzea</taxon>
    </lineage>
</organism>
<sequence length="173" mass="18587">MSRNWRTKTAALLSAVGLVFVPVGVASAGMSTNPVGGAQETTVRNTLPVGVWKTTIDFGGGQMVNVTHSYTSKHELCHRAKSDNGYLGYGKGSWKPAGTNKFSYAVVEIFYDLDGNFNGHAEMRGDATITGTTFKSLHYSKAFDKNGNVLGEGTDYLTFTLVSRQDPPCPAKP</sequence>
<name>A0ABQ2V846_9PSEU</name>
<accession>A0ABQ2V846</accession>
<dbReference type="EMBL" id="BMRE01000051">
    <property type="protein sequence ID" value="GGU72574.1"/>
    <property type="molecule type" value="Genomic_DNA"/>
</dbReference>
<dbReference type="Proteomes" id="UP000649573">
    <property type="component" value="Unassembled WGS sequence"/>
</dbReference>
<reference evidence="3" key="1">
    <citation type="journal article" date="2019" name="Int. J. Syst. Evol. Microbiol.">
        <title>The Global Catalogue of Microorganisms (GCM) 10K type strain sequencing project: providing services to taxonomists for standard genome sequencing and annotation.</title>
        <authorList>
            <consortium name="The Broad Institute Genomics Platform"/>
            <consortium name="The Broad Institute Genome Sequencing Center for Infectious Disease"/>
            <person name="Wu L."/>
            <person name="Ma J."/>
        </authorList>
    </citation>
    <scope>NUCLEOTIDE SEQUENCE [LARGE SCALE GENOMIC DNA]</scope>
    <source>
        <strain evidence="3">JCM 3296</strain>
    </source>
</reference>
<feature type="chain" id="PRO_5046770210" description="Secreted protein" evidence="1">
    <location>
        <begin position="29"/>
        <end position="173"/>
    </location>
</feature>
<keyword evidence="3" id="KW-1185">Reference proteome</keyword>
<comment type="caution">
    <text evidence="2">The sequence shown here is derived from an EMBL/GenBank/DDBJ whole genome shotgun (WGS) entry which is preliminary data.</text>
</comment>
<feature type="signal peptide" evidence="1">
    <location>
        <begin position="1"/>
        <end position="28"/>
    </location>
</feature>
<gene>
    <name evidence="2" type="ORF">GCM10010178_75280</name>
</gene>
<keyword evidence="1" id="KW-0732">Signal</keyword>
<protein>
    <recommendedName>
        <fullName evidence="4">Secreted protein</fullName>
    </recommendedName>
</protein>
<evidence type="ECO:0000313" key="2">
    <source>
        <dbReference type="EMBL" id="GGU72574.1"/>
    </source>
</evidence>
<dbReference type="RefSeq" id="WP_189258547.1">
    <property type="nucleotide sequence ID" value="NZ_BMRE01000051.1"/>
</dbReference>
<evidence type="ECO:0008006" key="4">
    <source>
        <dbReference type="Google" id="ProtNLM"/>
    </source>
</evidence>
<evidence type="ECO:0000313" key="3">
    <source>
        <dbReference type="Proteomes" id="UP000649573"/>
    </source>
</evidence>